<evidence type="ECO:0000313" key="1">
    <source>
        <dbReference type="EMBL" id="CAH9054061.1"/>
    </source>
</evidence>
<dbReference type="EMBL" id="CAMAPB010000009">
    <property type="protein sequence ID" value="CAH9054061.1"/>
    <property type="molecule type" value="Genomic_DNA"/>
</dbReference>
<dbReference type="RefSeq" id="WP_036982419.1">
    <property type="nucleotide sequence ID" value="NZ_CAMAPB010000009.1"/>
</dbReference>
<sequence>MKNNDTFNTIATLIFKHLYNNFPSPSQLDPEQLISDTSEHQGEQIKGTIAFLLHEEYIFSTPSATFLLTEKGFSHALCPKF</sequence>
<comment type="caution">
    <text evidence="1">The sequence shown here is derived from an EMBL/GenBank/DDBJ whole genome shotgun (WGS) entry which is preliminary data.</text>
</comment>
<evidence type="ECO:0000313" key="2">
    <source>
        <dbReference type="Proteomes" id="UP001152447"/>
    </source>
</evidence>
<keyword evidence="2" id="KW-1185">Reference proteome</keyword>
<reference evidence="1" key="1">
    <citation type="submission" date="2022-07" db="EMBL/GenBank/DDBJ databases">
        <authorList>
            <person name="Criscuolo A."/>
        </authorList>
    </citation>
    <scope>NUCLEOTIDE SEQUENCE</scope>
    <source>
        <strain evidence="1">CIP103197</strain>
    </source>
</reference>
<organism evidence="1 2">
    <name type="scientific">Pseudoalteromonas haloplanktis</name>
    <name type="common">Alteromonas haloplanktis</name>
    <dbReference type="NCBI Taxonomy" id="228"/>
    <lineage>
        <taxon>Bacteria</taxon>
        <taxon>Pseudomonadati</taxon>
        <taxon>Pseudomonadota</taxon>
        <taxon>Gammaproteobacteria</taxon>
        <taxon>Alteromonadales</taxon>
        <taxon>Pseudoalteromonadaceae</taxon>
        <taxon>Pseudoalteromonas</taxon>
    </lineage>
</organism>
<accession>A0A9W4QUN9</accession>
<dbReference type="Proteomes" id="UP001152447">
    <property type="component" value="Unassembled WGS sequence"/>
</dbReference>
<dbReference type="AlphaFoldDB" id="A0A9W4QUN9"/>
<protein>
    <submittedName>
        <fullName evidence="1">Uncharacterized protein</fullName>
    </submittedName>
</protein>
<proteinExistence type="predicted"/>
<gene>
    <name evidence="1" type="ORF">PSEHALCIP103_00952</name>
</gene>
<name>A0A9W4QUN9_PSEHA</name>